<accession>A0AAU7Q501</accession>
<organism evidence="1">
    <name type="scientific">Acerihabitans sp. KWT182</name>
    <dbReference type="NCBI Taxonomy" id="3157919"/>
    <lineage>
        <taxon>Bacteria</taxon>
        <taxon>Pseudomonadati</taxon>
        <taxon>Pseudomonadota</taxon>
        <taxon>Gammaproteobacteria</taxon>
        <taxon>Enterobacterales</taxon>
        <taxon>Pectobacteriaceae</taxon>
        <taxon>Acerihabitans</taxon>
    </lineage>
</organism>
<sequence>MEKIFHPHEINEQVKTCVEGATLKKNNSKNIALSLEAKTELRGQIGFMANHNTYLVAPRTALGGAATLNFFDYANKHNVTISDFGNENNIDKTKSAKISFLNASLNAFREQKIMPIAMSGLDDPARQVMCHPLPLFEESDQRLPFNHNEISRKFHLDDKALHKKIFPL</sequence>
<evidence type="ECO:0000313" key="1">
    <source>
        <dbReference type="EMBL" id="XBS68183.1"/>
    </source>
</evidence>
<dbReference type="AlphaFoldDB" id="A0AAU7Q501"/>
<gene>
    <name evidence="1" type="ORF">ABK905_15290</name>
</gene>
<dbReference type="EMBL" id="CP157947">
    <property type="protein sequence ID" value="XBS68183.1"/>
    <property type="molecule type" value="Genomic_DNA"/>
</dbReference>
<proteinExistence type="predicted"/>
<protein>
    <submittedName>
        <fullName evidence="1">Uncharacterized protein</fullName>
    </submittedName>
</protein>
<reference evidence="1" key="1">
    <citation type="submission" date="2024-06" db="EMBL/GenBank/DDBJ databases">
        <authorList>
            <person name="Coelho C."/>
            <person name="Bento M."/>
            <person name="Garcia E."/>
            <person name="Camelo A."/>
            <person name="Brandao I."/>
            <person name="Espirito Santo C."/>
            <person name="Trovao J."/>
            <person name="Verissimo A."/>
            <person name="Costa J."/>
            <person name="Tiago I."/>
        </authorList>
    </citation>
    <scope>NUCLEOTIDE SEQUENCE</scope>
    <source>
        <strain evidence="1">KWT182</strain>
    </source>
</reference>
<name>A0AAU7Q501_9GAMM</name>